<reference evidence="2" key="2">
    <citation type="submission" date="2018-02" db="UniProtKB">
        <authorList>
            <consortium name="EnsemblPlants"/>
        </authorList>
    </citation>
    <scope>IDENTIFICATION</scope>
    <source>
        <strain evidence="2">Williams 82</strain>
    </source>
</reference>
<reference evidence="1 2" key="1">
    <citation type="journal article" date="2010" name="Nature">
        <title>Genome sequence of the palaeopolyploid soybean.</title>
        <authorList>
            <person name="Schmutz J."/>
            <person name="Cannon S.B."/>
            <person name="Schlueter J."/>
            <person name="Ma J."/>
            <person name="Mitros T."/>
            <person name="Nelson W."/>
            <person name="Hyten D.L."/>
            <person name="Song Q."/>
            <person name="Thelen J.J."/>
            <person name="Cheng J."/>
            <person name="Xu D."/>
            <person name="Hellsten U."/>
            <person name="May G.D."/>
            <person name="Yu Y."/>
            <person name="Sakurai T."/>
            <person name="Umezawa T."/>
            <person name="Bhattacharyya M.K."/>
            <person name="Sandhu D."/>
            <person name="Valliyodan B."/>
            <person name="Lindquist E."/>
            <person name="Peto M."/>
            <person name="Grant D."/>
            <person name="Shu S."/>
            <person name="Goodstein D."/>
            <person name="Barry K."/>
            <person name="Futrell-Griggs M."/>
            <person name="Abernathy B."/>
            <person name="Du J."/>
            <person name="Tian Z."/>
            <person name="Zhu L."/>
            <person name="Gill N."/>
            <person name="Joshi T."/>
            <person name="Libault M."/>
            <person name="Sethuraman A."/>
            <person name="Zhang X.-C."/>
            <person name="Shinozaki K."/>
            <person name="Nguyen H.T."/>
            <person name="Wing R.A."/>
            <person name="Cregan P."/>
            <person name="Specht J."/>
            <person name="Grimwood J."/>
            <person name="Rokhsar D."/>
            <person name="Stacey G."/>
            <person name="Shoemaker R.C."/>
            <person name="Jackson S.A."/>
        </authorList>
    </citation>
    <scope>NUCLEOTIDE SEQUENCE [LARGE SCALE GENOMIC DNA]</scope>
    <source>
        <strain evidence="2">cv. Williams 82</strain>
        <tissue evidence="1">Callus</tissue>
    </source>
</reference>
<dbReference type="AlphaFoldDB" id="A0A0R0HVB8"/>
<proteinExistence type="predicted"/>
<dbReference type="EnsemblPlants" id="KRH34493">
    <property type="protein sequence ID" value="KRH34493"/>
    <property type="gene ID" value="GLYMA_10G187600"/>
</dbReference>
<evidence type="ECO:0000313" key="3">
    <source>
        <dbReference type="Proteomes" id="UP000008827"/>
    </source>
</evidence>
<name>A0A0R0HVB8_SOYBN</name>
<evidence type="ECO:0000313" key="1">
    <source>
        <dbReference type="EMBL" id="KRH34493.1"/>
    </source>
</evidence>
<accession>A0A0R0HVB8</accession>
<dbReference type="Proteomes" id="UP000008827">
    <property type="component" value="Chromosome 10"/>
</dbReference>
<dbReference type="EMBL" id="CM000843">
    <property type="protein sequence ID" value="KRH34493.1"/>
    <property type="molecule type" value="Genomic_DNA"/>
</dbReference>
<dbReference type="Gramene" id="KRH34493">
    <property type="protein sequence ID" value="KRH34493"/>
    <property type="gene ID" value="GLYMA_10G187600"/>
</dbReference>
<protein>
    <submittedName>
        <fullName evidence="1 2">Uncharacterized protein</fullName>
    </submittedName>
</protein>
<reference evidence="1" key="3">
    <citation type="submission" date="2018-07" db="EMBL/GenBank/DDBJ databases">
        <title>WGS assembly of Glycine max.</title>
        <authorList>
            <person name="Schmutz J."/>
            <person name="Cannon S."/>
            <person name="Schlueter J."/>
            <person name="Ma J."/>
            <person name="Mitros T."/>
            <person name="Nelson W."/>
            <person name="Hyten D."/>
            <person name="Song Q."/>
            <person name="Thelen J."/>
            <person name="Cheng J."/>
            <person name="Xu D."/>
            <person name="Hellsten U."/>
            <person name="May G."/>
            <person name="Yu Y."/>
            <person name="Sakurai T."/>
            <person name="Umezawa T."/>
            <person name="Bhattacharyya M."/>
            <person name="Sandhu D."/>
            <person name="Valliyodan B."/>
            <person name="Lindquist E."/>
            <person name="Peto M."/>
            <person name="Grant D."/>
            <person name="Shu S."/>
            <person name="Goodstein D."/>
            <person name="Barry K."/>
            <person name="Futrell-Griggs M."/>
            <person name="Abernathy B."/>
            <person name="Du J."/>
            <person name="Tian Z."/>
            <person name="Zhu L."/>
            <person name="Gill N."/>
            <person name="Joshi T."/>
            <person name="Libault M."/>
            <person name="Sethuraman A."/>
            <person name="Zhang X."/>
            <person name="Shinozaki K."/>
            <person name="Nguyen H."/>
            <person name="Wing R."/>
            <person name="Cregan P."/>
            <person name="Specht J."/>
            <person name="Grimwood J."/>
            <person name="Rokhsar D."/>
            <person name="Stacey G."/>
            <person name="Shoemaker R."/>
            <person name="Jackson S."/>
        </authorList>
    </citation>
    <scope>NUCLEOTIDE SEQUENCE</scope>
    <source>
        <tissue evidence="1">Callus</tissue>
    </source>
</reference>
<evidence type="ECO:0000313" key="2">
    <source>
        <dbReference type="EnsemblPlants" id="KRH34493"/>
    </source>
</evidence>
<organism evidence="1">
    <name type="scientific">Glycine max</name>
    <name type="common">Soybean</name>
    <name type="synonym">Glycine hispida</name>
    <dbReference type="NCBI Taxonomy" id="3847"/>
    <lineage>
        <taxon>Eukaryota</taxon>
        <taxon>Viridiplantae</taxon>
        <taxon>Streptophyta</taxon>
        <taxon>Embryophyta</taxon>
        <taxon>Tracheophyta</taxon>
        <taxon>Spermatophyta</taxon>
        <taxon>Magnoliopsida</taxon>
        <taxon>eudicotyledons</taxon>
        <taxon>Gunneridae</taxon>
        <taxon>Pentapetalae</taxon>
        <taxon>rosids</taxon>
        <taxon>fabids</taxon>
        <taxon>Fabales</taxon>
        <taxon>Fabaceae</taxon>
        <taxon>Papilionoideae</taxon>
        <taxon>50 kb inversion clade</taxon>
        <taxon>NPAAA clade</taxon>
        <taxon>indigoferoid/millettioid clade</taxon>
        <taxon>Phaseoleae</taxon>
        <taxon>Glycine</taxon>
        <taxon>Glycine subgen. Soja</taxon>
    </lineage>
</organism>
<sequence length="111" mass="13038">MHKMNGLLCDQSIITRAPLRDKTVMERAYKVIQKRPNALVNFRDRDNESLIQDRINIPRHKNLGYHLPNVMTHSIPVSSVKNRLEAIRTKGCTRTHREQSNLHFIKTNRLQ</sequence>
<keyword evidence="3" id="KW-1185">Reference proteome</keyword>
<gene>
    <name evidence="1" type="ORF">GLYMA_10G187600</name>
</gene>
<dbReference type="SMR" id="A0A0R0HVB8"/>
<dbReference type="InParanoid" id="A0A0R0HVB8"/>